<evidence type="ECO:0000313" key="2">
    <source>
        <dbReference type="EMBL" id="WAS92010.1"/>
    </source>
</evidence>
<dbReference type="Proteomes" id="UP001164459">
    <property type="component" value="Chromosome"/>
</dbReference>
<dbReference type="Pfam" id="PF00403">
    <property type="entry name" value="HMA"/>
    <property type="match status" value="1"/>
</dbReference>
<protein>
    <submittedName>
        <fullName evidence="2">Heavy metal-associated domain-containing protein</fullName>
    </submittedName>
</protein>
<dbReference type="CDD" id="cd00371">
    <property type="entry name" value="HMA"/>
    <property type="match status" value="1"/>
</dbReference>
<dbReference type="InterPro" id="IPR036163">
    <property type="entry name" value="HMA_dom_sf"/>
</dbReference>
<dbReference type="RefSeq" id="WP_269034362.1">
    <property type="nucleotide sequence ID" value="NZ_CP114040.1"/>
</dbReference>
<dbReference type="PROSITE" id="PS50846">
    <property type="entry name" value="HMA_2"/>
    <property type="match status" value="1"/>
</dbReference>
<gene>
    <name evidence="2" type="ORF">O0S08_37995</name>
</gene>
<dbReference type="EMBL" id="CP114040">
    <property type="protein sequence ID" value="WAS92010.1"/>
    <property type="molecule type" value="Genomic_DNA"/>
</dbReference>
<organism evidence="2 3">
    <name type="scientific">Nannocystis punicea</name>
    <dbReference type="NCBI Taxonomy" id="2995304"/>
    <lineage>
        <taxon>Bacteria</taxon>
        <taxon>Pseudomonadati</taxon>
        <taxon>Myxococcota</taxon>
        <taxon>Polyangia</taxon>
        <taxon>Nannocystales</taxon>
        <taxon>Nannocystaceae</taxon>
        <taxon>Nannocystis</taxon>
    </lineage>
</organism>
<sequence length="96" mass="9719">MRWIAALVLTLTAACAGEPELRTTHFAVGGMVCHSCEEGICAAVRKLDGVEACSADHAAGAAEVRHDPARAPADAIAATITKLGYTAAPADPPPAP</sequence>
<evidence type="ECO:0000313" key="3">
    <source>
        <dbReference type="Proteomes" id="UP001164459"/>
    </source>
</evidence>
<name>A0ABY7GYG5_9BACT</name>
<dbReference type="PROSITE" id="PS51257">
    <property type="entry name" value="PROKAR_LIPOPROTEIN"/>
    <property type="match status" value="1"/>
</dbReference>
<accession>A0ABY7GYG5</accession>
<reference evidence="2" key="1">
    <citation type="submission" date="2022-11" db="EMBL/GenBank/DDBJ databases">
        <title>Minimal conservation of predation-associated metabolite biosynthetic gene clusters underscores biosynthetic potential of Myxococcota including descriptions for ten novel species: Archangium lansinium sp. nov., Myxococcus landrumus sp. nov., Nannocystis bai.</title>
        <authorList>
            <person name="Ahearne A."/>
            <person name="Stevens C."/>
            <person name="Dowd S."/>
        </authorList>
    </citation>
    <scope>NUCLEOTIDE SEQUENCE</scope>
    <source>
        <strain evidence="2">Fl3</strain>
    </source>
</reference>
<evidence type="ECO:0000259" key="1">
    <source>
        <dbReference type="PROSITE" id="PS50846"/>
    </source>
</evidence>
<keyword evidence="3" id="KW-1185">Reference proteome</keyword>
<proteinExistence type="predicted"/>
<dbReference type="Gene3D" id="3.30.70.100">
    <property type="match status" value="1"/>
</dbReference>
<dbReference type="SUPFAM" id="SSF55008">
    <property type="entry name" value="HMA, heavy metal-associated domain"/>
    <property type="match status" value="1"/>
</dbReference>
<feature type="domain" description="HMA" evidence="1">
    <location>
        <begin position="22"/>
        <end position="88"/>
    </location>
</feature>
<dbReference type="InterPro" id="IPR006121">
    <property type="entry name" value="HMA_dom"/>
</dbReference>